<proteinExistence type="predicted"/>
<keyword evidence="2" id="KW-1185">Reference proteome</keyword>
<dbReference type="Proteomes" id="UP000220836">
    <property type="component" value="Unassembled WGS sequence"/>
</dbReference>
<name>A0A238K299_9RHOB</name>
<dbReference type="EMBL" id="FXYH01000002">
    <property type="protein sequence ID" value="SMX36066.1"/>
    <property type="molecule type" value="Genomic_DNA"/>
</dbReference>
<organism evidence="1 2">
    <name type="scientific">Pelagimonas varians</name>
    <dbReference type="NCBI Taxonomy" id="696760"/>
    <lineage>
        <taxon>Bacteria</taxon>
        <taxon>Pseudomonadati</taxon>
        <taxon>Pseudomonadota</taxon>
        <taxon>Alphaproteobacteria</taxon>
        <taxon>Rhodobacterales</taxon>
        <taxon>Roseobacteraceae</taxon>
        <taxon>Pelagimonas</taxon>
    </lineage>
</organism>
<reference evidence="1 2" key="1">
    <citation type="submission" date="2017-05" db="EMBL/GenBank/DDBJ databases">
        <authorList>
            <person name="Song R."/>
            <person name="Chenine A.L."/>
            <person name="Ruprecht R.M."/>
        </authorList>
    </citation>
    <scope>NUCLEOTIDE SEQUENCE [LARGE SCALE GENOMIC DNA]</scope>
    <source>
        <strain evidence="1 2">CECT 8663</strain>
    </source>
</reference>
<sequence length="83" mass="9308">MVKTAYTRRYLTAIKSRRCGEQGLGIASGPYCLCFSPCLHFANDGPRNNETKTRGDNRAARINDCKGLDATWLIQLWKNSKPS</sequence>
<evidence type="ECO:0000313" key="1">
    <source>
        <dbReference type="EMBL" id="SMX36066.1"/>
    </source>
</evidence>
<accession>A0A238K299</accession>
<protein>
    <submittedName>
        <fullName evidence="1">Uncharacterized protein</fullName>
    </submittedName>
</protein>
<evidence type="ECO:0000313" key="2">
    <source>
        <dbReference type="Proteomes" id="UP000220836"/>
    </source>
</evidence>
<gene>
    <name evidence="1" type="ORF">PEV8663_00687</name>
</gene>
<dbReference type="AlphaFoldDB" id="A0A238K299"/>